<name>A0A8J8JVJ6_9BACT</name>
<protein>
    <submittedName>
        <fullName evidence="2">T9SS type A sorting domain-containing protein</fullName>
    </submittedName>
</protein>
<gene>
    <name evidence="2" type="ORF">GD597_14555</name>
</gene>
<accession>A0A8J8JVJ6</accession>
<sequence length="532" mass="57417">MLILPVYTNSFLKVYLTTPAMKDKFILILLLTLSISFVQAQQSYLDSSFSGNCSVSGDFNNGYGDVESALAIQKDGKIVAVGYTLYAAPAYYEVIVTRYNANGTTDKKFGTQGKISQGYGFGNDYGNDVKLQPDGKILVAGYTFQPTSNYDFFVSRYNRNGTLDSSFGHNGSVFIDNTLNYEYYPVMALQEDGKIIVTGSTGSASRIAGTFIARLNTNGTLDNSFGTNGTIVQKMGTSSNERGTAVILLPGTKIIVGGYCQDDAFNYQFCLLGYDSTGKPLMNFGINGKVLLLVTGYDLLHAMAVSADNKILAAGEMGSNFGLVKFDDQGRLDNSFGDSGVVITNVGGSHIARAVAVQPNGKITVGGGSFVLARYKPKGVLDKSFGDNGLIKSNFNFNTSMLTMGLQKDGKPVTGGWKYEGANPTDFFTARFLPALQAPISVSKAATILQQKNIPSLSAFPNPATHFVWVKGLSLKHASQITISNYAGIIFRQQFAENNTILKINIADMPAGMYYITVQDNATTRKCLFLKN</sequence>
<dbReference type="EMBL" id="WHPF01000010">
    <property type="protein sequence ID" value="NNV56689.1"/>
    <property type="molecule type" value="Genomic_DNA"/>
</dbReference>
<dbReference type="SUPFAM" id="SSF63829">
    <property type="entry name" value="Calcium-dependent phosphotriesterase"/>
    <property type="match status" value="1"/>
</dbReference>
<evidence type="ECO:0000313" key="2">
    <source>
        <dbReference type="EMBL" id="NNV56689.1"/>
    </source>
</evidence>
<dbReference type="Pfam" id="PF17164">
    <property type="entry name" value="DUF5122"/>
    <property type="match status" value="5"/>
</dbReference>
<reference evidence="2" key="1">
    <citation type="submission" date="2019-10" db="EMBL/GenBank/DDBJ databases">
        <title>Draft genome sequence of Panacibacter sp. KCS-6.</title>
        <authorList>
            <person name="Yim K.J."/>
        </authorList>
    </citation>
    <scope>NUCLEOTIDE SEQUENCE</scope>
    <source>
        <strain evidence="2">KCS-6</strain>
    </source>
</reference>
<dbReference type="AlphaFoldDB" id="A0A8J8JVJ6"/>
<dbReference type="Pfam" id="PF18962">
    <property type="entry name" value="Por_Secre_tail"/>
    <property type="match status" value="1"/>
</dbReference>
<evidence type="ECO:0000313" key="3">
    <source>
        <dbReference type="Proteomes" id="UP000598971"/>
    </source>
</evidence>
<dbReference type="Gene3D" id="2.80.10.50">
    <property type="match status" value="3"/>
</dbReference>
<dbReference type="NCBIfam" id="TIGR02608">
    <property type="entry name" value="delta_60_rpt"/>
    <property type="match status" value="5"/>
</dbReference>
<evidence type="ECO:0000259" key="1">
    <source>
        <dbReference type="Pfam" id="PF18962"/>
    </source>
</evidence>
<dbReference type="InterPro" id="IPR013431">
    <property type="entry name" value="Delta_60_rpt"/>
</dbReference>
<dbReference type="NCBIfam" id="TIGR04183">
    <property type="entry name" value="Por_Secre_tail"/>
    <property type="match status" value="1"/>
</dbReference>
<dbReference type="InterPro" id="IPR026444">
    <property type="entry name" value="Secre_tail"/>
</dbReference>
<proteinExistence type="predicted"/>
<dbReference type="PANTHER" id="PTHR42754">
    <property type="entry name" value="ENDOGLUCANASE"/>
    <property type="match status" value="1"/>
</dbReference>
<keyword evidence="3" id="KW-1185">Reference proteome</keyword>
<feature type="domain" description="Secretion system C-terminal sorting" evidence="1">
    <location>
        <begin position="460"/>
        <end position="525"/>
    </location>
</feature>
<comment type="caution">
    <text evidence="2">The sequence shown here is derived from an EMBL/GenBank/DDBJ whole genome shotgun (WGS) entry which is preliminary data.</text>
</comment>
<organism evidence="2 3">
    <name type="scientific">Limnovirga soli</name>
    <dbReference type="NCBI Taxonomy" id="2656915"/>
    <lineage>
        <taxon>Bacteria</taxon>
        <taxon>Pseudomonadati</taxon>
        <taxon>Bacteroidota</taxon>
        <taxon>Chitinophagia</taxon>
        <taxon>Chitinophagales</taxon>
        <taxon>Chitinophagaceae</taxon>
        <taxon>Limnovirga</taxon>
    </lineage>
</organism>
<dbReference type="PANTHER" id="PTHR42754:SF1">
    <property type="entry name" value="LIPOPROTEIN"/>
    <property type="match status" value="1"/>
</dbReference>
<dbReference type="Proteomes" id="UP000598971">
    <property type="component" value="Unassembled WGS sequence"/>
</dbReference>